<dbReference type="EMBL" id="OX465081">
    <property type="protein sequence ID" value="CAI9285610.1"/>
    <property type="molecule type" value="Genomic_DNA"/>
</dbReference>
<name>A0AA36E8Z7_LACSI</name>
<proteinExistence type="predicted"/>
<organism evidence="2 3">
    <name type="scientific">Lactuca saligna</name>
    <name type="common">Willowleaf lettuce</name>
    <dbReference type="NCBI Taxonomy" id="75948"/>
    <lineage>
        <taxon>Eukaryota</taxon>
        <taxon>Viridiplantae</taxon>
        <taxon>Streptophyta</taxon>
        <taxon>Embryophyta</taxon>
        <taxon>Tracheophyta</taxon>
        <taxon>Spermatophyta</taxon>
        <taxon>Magnoliopsida</taxon>
        <taxon>eudicotyledons</taxon>
        <taxon>Gunneridae</taxon>
        <taxon>Pentapetalae</taxon>
        <taxon>asterids</taxon>
        <taxon>campanulids</taxon>
        <taxon>Asterales</taxon>
        <taxon>Asteraceae</taxon>
        <taxon>Cichorioideae</taxon>
        <taxon>Cichorieae</taxon>
        <taxon>Lactucinae</taxon>
        <taxon>Lactuca</taxon>
    </lineage>
</organism>
<dbReference type="AlphaFoldDB" id="A0AA36E8Z7"/>
<feature type="region of interest" description="Disordered" evidence="1">
    <location>
        <begin position="1"/>
        <end position="25"/>
    </location>
</feature>
<evidence type="ECO:0000313" key="2">
    <source>
        <dbReference type="EMBL" id="CAI9285610.1"/>
    </source>
</evidence>
<accession>A0AA36E8Z7</accession>
<feature type="compositionally biased region" description="Polar residues" evidence="1">
    <location>
        <begin position="1"/>
        <end position="14"/>
    </location>
</feature>
<feature type="compositionally biased region" description="Basic and acidic residues" evidence="1">
    <location>
        <begin position="123"/>
        <end position="137"/>
    </location>
</feature>
<dbReference type="Proteomes" id="UP001177003">
    <property type="component" value="Chromosome 5"/>
</dbReference>
<reference evidence="2" key="1">
    <citation type="submission" date="2023-04" db="EMBL/GenBank/DDBJ databases">
        <authorList>
            <person name="Vijverberg K."/>
            <person name="Xiong W."/>
            <person name="Schranz E."/>
        </authorList>
    </citation>
    <scope>NUCLEOTIDE SEQUENCE</scope>
</reference>
<gene>
    <name evidence="2" type="ORF">LSALG_LOCUS25072</name>
</gene>
<protein>
    <submittedName>
        <fullName evidence="2">Uncharacterized protein</fullName>
    </submittedName>
</protein>
<feature type="region of interest" description="Disordered" evidence="1">
    <location>
        <begin position="115"/>
        <end position="147"/>
    </location>
</feature>
<evidence type="ECO:0000313" key="3">
    <source>
        <dbReference type="Proteomes" id="UP001177003"/>
    </source>
</evidence>
<keyword evidence="3" id="KW-1185">Reference proteome</keyword>
<sequence length="147" mass="16182">MNQPITLLFSSQSTEGEKSIPEEDQDNDVMVSFSEIQYDLEDDNIPDHMFMSRKKFKISNHKLSSLLQIQTDTGGRNIVSGIEESFSQMFCLFKSNLQTDIAPLLKLVNLMSTDSPTCSKSGARGDKGVGSSKDPDQGKVVGKVIST</sequence>
<evidence type="ECO:0000256" key="1">
    <source>
        <dbReference type="SAM" id="MobiDB-lite"/>
    </source>
</evidence>